<sequence>MIDRTLKIKNNLSEQLKLFYDYTKDVQTRVIKPNPLPSPIFRINTDIAPIRKPVPIKLPDIPRLSLNTNPSTSKSVKPSEATAITPIRDLSKLSLSLNNSTKITPKPESSSAIKKTQASISSFSP</sequence>
<accession>A0A814RY58</accession>
<evidence type="ECO:0000313" key="2">
    <source>
        <dbReference type="EMBL" id="CAF1138937.1"/>
    </source>
</evidence>
<proteinExistence type="predicted"/>
<comment type="caution">
    <text evidence="2">The sequence shown here is derived from an EMBL/GenBank/DDBJ whole genome shotgun (WGS) entry which is preliminary data.</text>
</comment>
<feature type="compositionally biased region" description="Polar residues" evidence="1">
    <location>
        <begin position="101"/>
        <end position="125"/>
    </location>
</feature>
<feature type="compositionally biased region" description="Polar residues" evidence="1">
    <location>
        <begin position="65"/>
        <end position="76"/>
    </location>
</feature>
<reference evidence="2" key="1">
    <citation type="submission" date="2021-02" db="EMBL/GenBank/DDBJ databases">
        <authorList>
            <person name="Nowell W R."/>
        </authorList>
    </citation>
    <scope>NUCLEOTIDE SEQUENCE</scope>
</reference>
<gene>
    <name evidence="2" type="ORF">EDS130_LOCUS21975</name>
</gene>
<evidence type="ECO:0000313" key="3">
    <source>
        <dbReference type="Proteomes" id="UP000663852"/>
    </source>
</evidence>
<name>A0A814RY58_ADIRI</name>
<organism evidence="2 3">
    <name type="scientific">Adineta ricciae</name>
    <name type="common">Rotifer</name>
    <dbReference type="NCBI Taxonomy" id="249248"/>
    <lineage>
        <taxon>Eukaryota</taxon>
        <taxon>Metazoa</taxon>
        <taxon>Spiralia</taxon>
        <taxon>Gnathifera</taxon>
        <taxon>Rotifera</taxon>
        <taxon>Eurotatoria</taxon>
        <taxon>Bdelloidea</taxon>
        <taxon>Adinetida</taxon>
        <taxon>Adinetidae</taxon>
        <taxon>Adineta</taxon>
    </lineage>
</organism>
<dbReference type="EMBL" id="CAJNOJ010000113">
    <property type="protein sequence ID" value="CAF1138937.1"/>
    <property type="molecule type" value="Genomic_DNA"/>
</dbReference>
<protein>
    <submittedName>
        <fullName evidence="2">Uncharacterized protein</fullName>
    </submittedName>
</protein>
<feature type="region of interest" description="Disordered" evidence="1">
    <location>
        <begin position="59"/>
        <end position="82"/>
    </location>
</feature>
<feature type="region of interest" description="Disordered" evidence="1">
    <location>
        <begin position="98"/>
        <end position="125"/>
    </location>
</feature>
<evidence type="ECO:0000256" key="1">
    <source>
        <dbReference type="SAM" id="MobiDB-lite"/>
    </source>
</evidence>
<dbReference type="AlphaFoldDB" id="A0A814RY58"/>
<dbReference type="Proteomes" id="UP000663852">
    <property type="component" value="Unassembled WGS sequence"/>
</dbReference>